<keyword evidence="3" id="KW-1185">Reference proteome</keyword>
<evidence type="ECO:0000313" key="2">
    <source>
        <dbReference type="EMBL" id="KAI1700065.1"/>
    </source>
</evidence>
<comment type="caution">
    <text evidence="2">The sequence shown here is derived from an EMBL/GenBank/DDBJ whole genome shotgun (WGS) entry which is preliminary data.</text>
</comment>
<reference evidence="2" key="1">
    <citation type="submission" date="2022-01" db="EMBL/GenBank/DDBJ databases">
        <title>Genome Sequence Resource for Two Populations of Ditylenchus destructor, the Migratory Endoparasitic Phytonematode.</title>
        <authorList>
            <person name="Zhang H."/>
            <person name="Lin R."/>
            <person name="Xie B."/>
        </authorList>
    </citation>
    <scope>NUCLEOTIDE SEQUENCE</scope>
    <source>
        <strain evidence="2">BazhouSP</strain>
    </source>
</reference>
<dbReference type="EMBL" id="JAKKPZ010000157">
    <property type="protein sequence ID" value="KAI1700065.1"/>
    <property type="molecule type" value="Genomic_DNA"/>
</dbReference>
<gene>
    <name evidence="2" type="ORF">DdX_16930</name>
</gene>
<accession>A0AAD4MPF5</accession>
<protein>
    <submittedName>
        <fullName evidence="2">Uncharacterized protein</fullName>
    </submittedName>
</protein>
<name>A0AAD4MPF5_9BILA</name>
<feature type="chain" id="PRO_5042117100" evidence="1">
    <location>
        <begin position="20"/>
        <end position="125"/>
    </location>
</feature>
<organism evidence="2 3">
    <name type="scientific">Ditylenchus destructor</name>
    <dbReference type="NCBI Taxonomy" id="166010"/>
    <lineage>
        <taxon>Eukaryota</taxon>
        <taxon>Metazoa</taxon>
        <taxon>Ecdysozoa</taxon>
        <taxon>Nematoda</taxon>
        <taxon>Chromadorea</taxon>
        <taxon>Rhabditida</taxon>
        <taxon>Tylenchina</taxon>
        <taxon>Tylenchomorpha</taxon>
        <taxon>Sphaerularioidea</taxon>
        <taxon>Anguinidae</taxon>
        <taxon>Anguininae</taxon>
        <taxon>Ditylenchus</taxon>
    </lineage>
</organism>
<evidence type="ECO:0000256" key="1">
    <source>
        <dbReference type="SAM" id="SignalP"/>
    </source>
</evidence>
<feature type="signal peptide" evidence="1">
    <location>
        <begin position="1"/>
        <end position="19"/>
    </location>
</feature>
<proteinExistence type="predicted"/>
<dbReference type="AlphaFoldDB" id="A0AAD4MPF5"/>
<sequence>MSRSYFTFLAFTIIVSAMADGNGTDKGVDTRNISVFANSTNGLDGGLGPIQFEIKDYTGQEILDKVQQFILNDTYDKYVNIQELVAKTKPDEKGSEIKSKHFLHILTRKYTAAQMAKFNYFYVRY</sequence>
<dbReference type="Proteomes" id="UP001201812">
    <property type="component" value="Unassembled WGS sequence"/>
</dbReference>
<evidence type="ECO:0000313" key="3">
    <source>
        <dbReference type="Proteomes" id="UP001201812"/>
    </source>
</evidence>
<keyword evidence="1" id="KW-0732">Signal</keyword>